<name>A0ABP0ZGT9_9ROSI</name>
<keyword evidence="6" id="KW-0539">Nucleus</keyword>
<dbReference type="Pfam" id="PF02042">
    <property type="entry name" value="RWP-RK"/>
    <property type="match status" value="1"/>
</dbReference>
<dbReference type="PANTHER" id="PTHR46373:SF20">
    <property type="entry name" value="PROTEIN RKD1"/>
    <property type="match status" value="1"/>
</dbReference>
<evidence type="ECO:0000313" key="10">
    <source>
        <dbReference type="Proteomes" id="UP001642487"/>
    </source>
</evidence>
<evidence type="ECO:0000256" key="2">
    <source>
        <dbReference type="ARBA" id="ARBA00023015"/>
    </source>
</evidence>
<reference evidence="9 10" key="1">
    <citation type="submission" date="2024-03" db="EMBL/GenBank/DDBJ databases">
        <authorList>
            <person name="Gkanogiannis A."/>
            <person name="Becerra Lopez-Lavalle L."/>
        </authorList>
    </citation>
    <scope>NUCLEOTIDE SEQUENCE [LARGE SCALE GENOMIC DNA]</scope>
</reference>
<dbReference type="InterPro" id="IPR044607">
    <property type="entry name" value="RKD-like"/>
</dbReference>
<keyword evidence="4" id="KW-0238">DNA-binding</keyword>
<keyword evidence="10" id="KW-1185">Reference proteome</keyword>
<dbReference type="InterPro" id="IPR003035">
    <property type="entry name" value="RWP-RK_dom"/>
</dbReference>
<feature type="domain" description="RWP-RK" evidence="8">
    <location>
        <begin position="134"/>
        <end position="219"/>
    </location>
</feature>
<evidence type="ECO:0000256" key="4">
    <source>
        <dbReference type="ARBA" id="ARBA00023125"/>
    </source>
</evidence>
<evidence type="ECO:0000256" key="7">
    <source>
        <dbReference type="SAM" id="MobiDB-lite"/>
    </source>
</evidence>
<keyword evidence="5" id="KW-0804">Transcription</keyword>
<dbReference type="PROSITE" id="PS51519">
    <property type="entry name" value="RWP_RK"/>
    <property type="match status" value="1"/>
</dbReference>
<evidence type="ECO:0000256" key="5">
    <source>
        <dbReference type="ARBA" id="ARBA00023163"/>
    </source>
</evidence>
<gene>
    <name evidence="9" type="ORF">CITCOLO1_LOCUS22609</name>
</gene>
<keyword evidence="3" id="KW-0175">Coiled coil</keyword>
<dbReference type="EMBL" id="OZ021743">
    <property type="protein sequence ID" value="CAK9330125.1"/>
    <property type="molecule type" value="Genomic_DNA"/>
</dbReference>
<evidence type="ECO:0000256" key="1">
    <source>
        <dbReference type="ARBA" id="ARBA00004049"/>
    </source>
</evidence>
<dbReference type="PANTHER" id="PTHR46373">
    <property type="entry name" value="PROTEIN RKD4"/>
    <property type="match status" value="1"/>
</dbReference>
<evidence type="ECO:0000313" key="9">
    <source>
        <dbReference type="EMBL" id="CAK9330125.1"/>
    </source>
</evidence>
<dbReference type="Proteomes" id="UP001642487">
    <property type="component" value="Chromosome 9"/>
</dbReference>
<comment type="function">
    <text evidence="1">Putative transcription factor.</text>
</comment>
<protein>
    <recommendedName>
        <fullName evidence="8">RWP-RK domain-containing protein</fullName>
    </recommendedName>
</protein>
<accession>A0ABP0ZGT9</accession>
<proteinExistence type="predicted"/>
<evidence type="ECO:0000256" key="3">
    <source>
        <dbReference type="ARBA" id="ARBA00023054"/>
    </source>
</evidence>
<keyword evidence="2" id="KW-0805">Transcription regulation</keyword>
<feature type="region of interest" description="Disordered" evidence="7">
    <location>
        <begin position="109"/>
        <end position="146"/>
    </location>
</feature>
<evidence type="ECO:0000256" key="6">
    <source>
        <dbReference type="ARBA" id="ARBA00023242"/>
    </source>
</evidence>
<feature type="compositionally biased region" description="Low complexity" evidence="7">
    <location>
        <begin position="135"/>
        <end position="146"/>
    </location>
</feature>
<evidence type="ECO:0000259" key="8">
    <source>
        <dbReference type="PROSITE" id="PS51519"/>
    </source>
</evidence>
<sequence length="344" mass="39226">MDATWRPKCEVMAFEDSFPLSCQLSPLPFRSSYNNYSGLDWNCNFGLQDNIFEVVPLLESFPNNDSFFESKDIVPINTFISEDGVGIWSEMENGIFGFVEEEPVLLLEGEDGGGNEENREVMKKGKRKYLRSENSKNNGSYSTSSSSSKMLSRKVISEYFYMPITQAAKELNVGLTLLKKRCRELGIRRWPHRKLMSLQTLIKNVKEIEKGEGEGNGENKLKNVLEILENEKKLMEERPDLQLEDNTKRLRQACFKANYKKRKLSGIIFNNNNNIINEDNSQYFSSSTTIHDQDEEDDEMKYLLSDCSFSSTNCTLFILKNIHHTTNPAVLKNANDGQIGGGAP</sequence>
<organism evidence="9 10">
    <name type="scientific">Citrullus colocynthis</name>
    <name type="common">colocynth</name>
    <dbReference type="NCBI Taxonomy" id="252529"/>
    <lineage>
        <taxon>Eukaryota</taxon>
        <taxon>Viridiplantae</taxon>
        <taxon>Streptophyta</taxon>
        <taxon>Embryophyta</taxon>
        <taxon>Tracheophyta</taxon>
        <taxon>Spermatophyta</taxon>
        <taxon>Magnoliopsida</taxon>
        <taxon>eudicotyledons</taxon>
        <taxon>Gunneridae</taxon>
        <taxon>Pentapetalae</taxon>
        <taxon>rosids</taxon>
        <taxon>fabids</taxon>
        <taxon>Cucurbitales</taxon>
        <taxon>Cucurbitaceae</taxon>
        <taxon>Benincaseae</taxon>
        <taxon>Citrullus</taxon>
    </lineage>
</organism>